<dbReference type="eggNOG" id="COG0705">
    <property type="taxonomic scope" value="Bacteria"/>
</dbReference>
<evidence type="ECO:0000256" key="1">
    <source>
        <dbReference type="ARBA" id="ARBA00004141"/>
    </source>
</evidence>
<protein>
    <submittedName>
        <fullName evidence="9">Peptidase, S54 family</fullName>
    </submittedName>
</protein>
<dbReference type="Pfam" id="PF01694">
    <property type="entry name" value="Rhomboid"/>
    <property type="match status" value="1"/>
</dbReference>
<feature type="domain" description="Peptidase S54 rhomboid" evidence="8">
    <location>
        <begin position="64"/>
        <end position="198"/>
    </location>
</feature>
<proteinExistence type="inferred from homology"/>
<dbReference type="GO" id="GO:0016020">
    <property type="term" value="C:membrane"/>
    <property type="evidence" value="ECO:0007669"/>
    <property type="project" value="UniProtKB-SubCell"/>
</dbReference>
<keyword evidence="3 7" id="KW-0812">Transmembrane</keyword>
<comment type="similarity">
    <text evidence="2">Belongs to the peptidase S54 family.</text>
</comment>
<feature type="transmembrane region" description="Helical" evidence="7">
    <location>
        <begin position="71"/>
        <end position="92"/>
    </location>
</feature>
<evidence type="ECO:0000256" key="4">
    <source>
        <dbReference type="ARBA" id="ARBA00022801"/>
    </source>
</evidence>
<keyword evidence="5 7" id="KW-1133">Transmembrane helix</keyword>
<dbReference type="Gene3D" id="1.20.1540.10">
    <property type="entry name" value="Rhomboid-like"/>
    <property type="match status" value="1"/>
</dbReference>
<reference evidence="9 10" key="1">
    <citation type="submission" date="2014-03" db="EMBL/GenBank/DDBJ databases">
        <title>Genomics of Bifidobacteria.</title>
        <authorList>
            <person name="Ventura M."/>
            <person name="Milani C."/>
            <person name="Lugli G.A."/>
        </authorList>
    </citation>
    <scope>NUCLEOTIDE SEQUENCE [LARGE SCALE GENOMIC DNA]</scope>
    <source>
        <strain evidence="9 10">LMG 11592</strain>
    </source>
</reference>
<dbReference type="InterPro" id="IPR022764">
    <property type="entry name" value="Peptidase_S54_rhomboid_dom"/>
</dbReference>
<dbReference type="GO" id="GO:0004252">
    <property type="term" value="F:serine-type endopeptidase activity"/>
    <property type="evidence" value="ECO:0007669"/>
    <property type="project" value="InterPro"/>
</dbReference>
<organism evidence="9 10">
    <name type="scientific">Bifidobacterium minimum</name>
    <dbReference type="NCBI Taxonomy" id="1693"/>
    <lineage>
        <taxon>Bacteria</taxon>
        <taxon>Bacillati</taxon>
        <taxon>Actinomycetota</taxon>
        <taxon>Actinomycetes</taxon>
        <taxon>Bifidobacteriales</taxon>
        <taxon>Bifidobacteriaceae</taxon>
        <taxon>Bifidobacterium</taxon>
    </lineage>
</organism>
<comment type="caution">
    <text evidence="9">The sequence shown here is derived from an EMBL/GenBank/DDBJ whole genome shotgun (WGS) entry which is preliminary data.</text>
</comment>
<feature type="transmembrane region" description="Helical" evidence="7">
    <location>
        <begin position="182"/>
        <end position="201"/>
    </location>
</feature>
<feature type="transmembrane region" description="Helical" evidence="7">
    <location>
        <begin position="131"/>
        <end position="151"/>
    </location>
</feature>
<dbReference type="RefSeq" id="WP_026647545.1">
    <property type="nucleotide sequence ID" value="NZ_JGZD01000004.1"/>
</dbReference>
<accession>A0A087BSL2</accession>
<dbReference type="EMBL" id="JGZD01000004">
    <property type="protein sequence ID" value="KFI74012.1"/>
    <property type="molecule type" value="Genomic_DNA"/>
</dbReference>
<feature type="transmembrane region" description="Helical" evidence="7">
    <location>
        <begin position="158"/>
        <end position="176"/>
    </location>
</feature>
<keyword evidence="4" id="KW-0378">Hydrolase</keyword>
<dbReference type="PANTHER" id="PTHR43731">
    <property type="entry name" value="RHOMBOID PROTEASE"/>
    <property type="match status" value="1"/>
</dbReference>
<keyword evidence="6 7" id="KW-0472">Membrane</keyword>
<dbReference type="STRING" id="1693.BMIN_1276"/>
<evidence type="ECO:0000256" key="7">
    <source>
        <dbReference type="SAM" id="Phobius"/>
    </source>
</evidence>
<name>A0A087BSL2_9BIFI</name>
<comment type="subcellular location">
    <subcellularLocation>
        <location evidence="1">Membrane</location>
        <topology evidence="1">Multi-pass membrane protein</topology>
    </subcellularLocation>
</comment>
<evidence type="ECO:0000256" key="3">
    <source>
        <dbReference type="ARBA" id="ARBA00022692"/>
    </source>
</evidence>
<evidence type="ECO:0000256" key="2">
    <source>
        <dbReference type="ARBA" id="ARBA00009045"/>
    </source>
</evidence>
<dbReference type="InterPro" id="IPR050925">
    <property type="entry name" value="Rhomboid_protease_S54"/>
</dbReference>
<evidence type="ECO:0000259" key="8">
    <source>
        <dbReference type="Pfam" id="PF01694"/>
    </source>
</evidence>
<evidence type="ECO:0000313" key="9">
    <source>
        <dbReference type="EMBL" id="KFI74012.1"/>
    </source>
</evidence>
<evidence type="ECO:0000313" key="10">
    <source>
        <dbReference type="Proteomes" id="UP000029014"/>
    </source>
</evidence>
<dbReference type="SUPFAM" id="SSF144091">
    <property type="entry name" value="Rhomboid-like"/>
    <property type="match status" value="1"/>
</dbReference>
<dbReference type="InterPro" id="IPR035952">
    <property type="entry name" value="Rhomboid-like_sf"/>
</dbReference>
<feature type="transmembrane region" description="Helical" evidence="7">
    <location>
        <begin position="213"/>
        <end position="233"/>
    </location>
</feature>
<sequence>MRVPDRRSIVGSWRSGEPVVVWGIIVVCSVVWLVQTGLRILAPDLYSSLMMSTMFVPALVPAYPWSWLTSMFLHAPSILHVLFNMLTLWVVGPYLERALGHIPFLVMYLVSGLGGSVGILAWARITGQWMTASYGASGAIFGLFSAVLVAYHAMGEDIRSLVVWIAINLAIPFVVSNVAWQAHVGGLVAGAVLAWLMVSGVRSLRGRGVGTRMAVYGGALSLVLVAAGVFLIVA</sequence>
<keyword evidence="10" id="KW-1185">Reference proteome</keyword>
<dbReference type="Proteomes" id="UP000029014">
    <property type="component" value="Unassembled WGS sequence"/>
</dbReference>
<dbReference type="PANTHER" id="PTHR43731:SF14">
    <property type="entry name" value="PRESENILIN-ASSOCIATED RHOMBOID-LIKE PROTEIN, MITOCHONDRIAL"/>
    <property type="match status" value="1"/>
</dbReference>
<gene>
    <name evidence="9" type="ORF">BMIN_1276</name>
</gene>
<feature type="transmembrane region" description="Helical" evidence="7">
    <location>
        <begin position="104"/>
        <end position="125"/>
    </location>
</feature>
<feature type="transmembrane region" description="Helical" evidence="7">
    <location>
        <begin position="20"/>
        <end position="38"/>
    </location>
</feature>
<evidence type="ECO:0000256" key="6">
    <source>
        <dbReference type="ARBA" id="ARBA00023136"/>
    </source>
</evidence>
<evidence type="ECO:0000256" key="5">
    <source>
        <dbReference type="ARBA" id="ARBA00022989"/>
    </source>
</evidence>
<dbReference type="AlphaFoldDB" id="A0A087BSL2"/>